<sequence length="108" mass="11939">MSASTTSSECIQRSRVDVTTRQFSTDNSSVAFLQKMYSTDRLNERSHCNNASGDRCPLNFDIMLLETLDNAARFPEDVLLSWPDGHARALVGSMIAQGKNGSVLKTRP</sequence>
<reference evidence="1" key="1">
    <citation type="submission" date="2015-04" db="EMBL/GenBank/DDBJ databases">
        <title>The genome sequence of the plant pathogenic Rhizarian Plasmodiophora brassicae reveals insights in its biotrophic life cycle and the origin of chitin synthesis.</title>
        <authorList>
            <person name="Schwelm A."/>
            <person name="Fogelqvist J."/>
            <person name="Knaust A."/>
            <person name="Julke S."/>
            <person name="Lilja T."/>
            <person name="Dhandapani V."/>
            <person name="Bonilla-Rosso G."/>
            <person name="Karlsson M."/>
            <person name="Shevchenko A."/>
            <person name="Choi S.R."/>
            <person name="Kim H.G."/>
            <person name="Park J.Y."/>
            <person name="Lim Y.P."/>
            <person name="Ludwig-Muller J."/>
            <person name="Dixelius C."/>
        </authorList>
    </citation>
    <scope>NUCLEOTIDE SEQUENCE</scope>
    <source>
        <tissue evidence="1">Potato root galls</tissue>
    </source>
</reference>
<organism evidence="1">
    <name type="scientific">Spongospora subterranea</name>
    <dbReference type="NCBI Taxonomy" id="70186"/>
    <lineage>
        <taxon>Eukaryota</taxon>
        <taxon>Sar</taxon>
        <taxon>Rhizaria</taxon>
        <taxon>Endomyxa</taxon>
        <taxon>Phytomyxea</taxon>
        <taxon>Plasmodiophorida</taxon>
        <taxon>Plasmodiophoridae</taxon>
        <taxon>Spongospora</taxon>
    </lineage>
</organism>
<feature type="non-terminal residue" evidence="1">
    <location>
        <position position="108"/>
    </location>
</feature>
<evidence type="ECO:0000313" key="1">
    <source>
        <dbReference type="EMBL" id="CRZ12183.1"/>
    </source>
</evidence>
<accession>A0A0H5RDV3</accession>
<protein>
    <submittedName>
        <fullName evidence="1">Uncharacterized protein</fullName>
    </submittedName>
</protein>
<dbReference type="EMBL" id="HACM01011741">
    <property type="protein sequence ID" value="CRZ12183.1"/>
    <property type="molecule type" value="Transcribed_RNA"/>
</dbReference>
<dbReference type="AlphaFoldDB" id="A0A0H5RDV3"/>
<proteinExistence type="predicted"/>
<name>A0A0H5RDV3_9EUKA</name>